<dbReference type="InterPro" id="IPR056919">
    <property type="entry name" value="Phage_TAC_18"/>
</dbReference>
<evidence type="ECO:0000313" key="2">
    <source>
        <dbReference type="Proteomes" id="UP000183974"/>
    </source>
</evidence>
<dbReference type="AlphaFoldDB" id="A0A1M7BKN3"/>
<gene>
    <name evidence="1" type="ORF">SAMN05444398_103271</name>
</gene>
<dbReference type="EMBL" id="FRBR01000003">
    <property type="protein sequence ID" value="SHL55129.1"/>
    <property type="molecule type" value="Genomic_DNA"/>
</dbReference>
<organism evidence="1 2">
    <name type="scientific">Roseovarius pacificus</name>
    <dbReference type="NCBI Taxonomy" id="337701"/>
    <lineage>
        <taxon>Bacteria</taxon>
        <taxon>Pseudomonadati</taxon>
        <taxon>Pseudomonadota</taxon>
        <taxon>Alphaproteobacteria</taxon>
        <taxon>Rhodobacterales</taxon>
        <taxon>Roseobacteraceae</taxon>
        <taxon>Roseovarius</taxon>
    </lineage>
</organism>
<keyword evidence="2" id="KW-1185">Reference proteome</keyword>
<dbReference type="RefSeq" id="WP_073034305.1">
    <property type="nucleotide sequence ID" value="NZ_BMLR01000003.1"/>
</dbReference>
<dbReference type="Proteomes" id="UP000183974">
    <property type="component" value="Unassembled WGS sequence"/>
</dbReference>
<accession>A0A1M7BKN3</accession>
<reference evidence="1 2" key="1">
    <citation type="submission" date="2016-11" db="EMBL/GenBank/DDBJ databases">
        <authorList>
            <person name="Jaros S."/>
            <person name="Januszkiewicz K."/>
            <person name="Wedrychowicz H."/>
        </authorList>
    </citation>
    <scope>NUCLEOTIDE SEQUENCE [LARGE SCALE GENOMIC DNA]</scope>
    <source>
        <strain evidence="1 2">DSM 29589</strain>
    </source>
</reference>
<name>A0A1M7BKN3_9RHOB</name>
<evidence type="ECO:0000313" key="1">
    <source>
        <dbReference type="EMBL" id="SHL55129.1"/>
    </source>
</evidence>
<dbReference type="OrthoDB" id="8371071at2"/>
<proteinExistence type="predicted"/>
<dbReference type="STRING" id="337701.SAMN05444398_103271"/>
<dbReference type="Pfam" id="PF23812">
    <property type="entry name" value="Phage_TAC_18"/>
    <property type="match status" value="1"/>
</dbReference>
<protein>
    <submittedName>
        <fullName evidence="1">Uncharacterized protein</fullName>
    </submittedName>
</protein>
<sequence>MKRLEKSLCAALRDHLAGSSLRLQSEYLPIWDAFLALSRARSCGPTGPNPIGYPEIDAYARLMRLPLEPRHVACIAAMDRVWVDQVYRGRNVPEGVKVLPQRSGQALTPGLFDAMIG</sequence>